<dbReference type="SUPFAM" id="SSF53850">
    <property type="entry name" value="Periplasmic binding protein-like II"/>
    <property type="match status" value="1"/>
</dbReference>
<dbReference type="PANTHER" id="PTHR30537:SF5">
    <property type="entry name" value="HTH-TYPE TRANSCRIPTIONAL ACTIVATOR TTDR-RELATED"/>
    <property type="match status" value="1"/>
</dbReference>
<reference evidence="3 4" key="1">
    <citation type="submission" date="2020-03" db="EMBL/GenBank/DDBJ databases">
        <title>Genomic Encyclopedia of Type Strains, Phase IV (KMG-IV): sequencing the most valuable type-strain genomes for metagenomic binning, comparative biology and taxonomic classification.</title>
        <authorList>
            <person name="Goeker M."/>
        </authorList>
    </citation>
    <scope>NUCLEOTIDE SEQUENCE [LARGE SCALE GENOMIC DNA]</scope>
    <source>
        <strain evidence="3 4">DSM 19867</strain>
    </source>
</reference>
<dbReference type="Gene3D" id="3.40.190.290">
    <property type="match status" value="1"/>
</dbReference>
<keyword evidence="3" id="KW-0238">DNA-binding</keyword>
<feature type="domain" description="LysR substrate-binding" evidence="2">
    <location>
        <begin position="2"/>
        <end position="113"/>
    </location>
</feature>
<comment type="similarity">
    <text evidence="1">Belongs to the LysR transcriptional regulatory family.</text>
</comment>
<name>A0A846MZD7_9PROT</name>
<keyword evidence="4" id="KW-1185">Reference proteome</keyword>
<accession>A0A846MZD7</accession>
<proteinExistence type="inferred from homology"/>
<comment type="caution">
    <text evidence="3">The sequence shown here is derived from an EMBL/GenBank/DDBJ whole genome shotgun (WGS) entry which is preliminary data.</text>
</comment>
<organism evidence="3 4">
    <name type="scientific">Rhizomicrobium palustre</name>
    <dbReference type="NCBI Taxonomy" id="189966"/>
    <lineage>
        <taxon>Bacteria</taxon>
        <taxon>Pseudomonadati</taxon>
        <taxon>Pseudomonadota</taxon>
        <taxon>Alphaproteobacteria</taxon>
        <taxon>Micropepsales</taxon>
        <taxon>Micropepsaceae</taxon>
        <taxon>Rhizomicrobium</taxon>
    </lineage>
</organism>
<dbReference type="Proteomes" id="UP000570514">
    <property type="component" value="Unassembled WGS sequence"/>
</dbReference>
<evidence type="ECO:0000313" key="4">
    <source>
        <dbReference type="Proteomes" id="UP000570514"/>
    </source>
</evidence>
<sequence>MPQELLTYPCLRGRLPNGALLLWRFEKDGEELKLDVDGPITLDEASVARIAALNGVGIGYFMEGDVREDISAGRLVRILEDWTPPLAPLCLYYANRRNSSAAFQAFIALARDFAAGRLVQP</sequence>
<gene>
    <name evidence="3" type="ORF">FHS83_002306</name>
</gene>
<dbReference type="InterPro" id="IPR005119">
    <property type="entry name" value="LysR_subst-bd"/>
</dbReference>
<dbReference type="EMBL" id="JAASRM010000001">
    <property type="protein sequence ID" value="NIK88988.1"/>
    <property type="molecule type" value="Genomic_DNA"/>
</dbReference>
<dbReference type="GO" id="GO:0003677">
    <property type="term" value="F:DNA binding"/>
    <property type="evidence" value="ECO:0007669"/>
    <property type="project" value="UniProtKB-KW"/>
</dbReference>
<dbReference type="Pfam" id="PF03466">
    <property type="entry name" value="LysR_substrate"/>
    <property type="match status" value="1"/>
</dbReference>
<evidence type="ECO:0000313" key="3">
    <source>
        <dbReference type="EMBL" id="NIK88988.1"/>
    </source>
</evidence>
<dbReference type="InterPro" id="IPR058163">
    <property type="entry name" value="LysR-type_TF_proteobact-type"/>
</dbReference>
<evidence type="ECO:0000259" key="2">
    <source>
        <dbReference type="Pfam" id="PF03466"/>
    </source>
</evidence>
<protein>
    <submittedName>
        <fullName evidence="3">DNA-binding transcriptional LysR family regulator</fullName>
    </submittedName>
</protein>
<evidence type="ECO:0000256" key="1">
    <source>
        <dbReference type="ARBA" id="ARBA00009437"/>
    </source>
</evidence>
<dbReference type="PANTHER" id="PTHR30537">
    <property type="entry name" value="HTH-TYPE TRANSCRIPTIONAL REGULATOR"/>
    <property type="match status" value="1"/>
</dbReference>
<dbReference type="AlphaFoldDB" id="A0A846MZD7"/>